<gene>
    <name evidence="1" type="primary">Dgri\GH20818</name>
    <name evidence="1" type="ORF">Dgri_GH20818</name>
</gene>
<dbReference type="OrthoDB" id="7808230at2759"/>
<dbReference type="Pfam" id="PF07248">
    <property type="entry name" value="DUF1431"/>
    <property type="match status" value="1"/>
</dbReference>
<dbReference type="KEGG" id="dgr:6560281"/>
<keyword evidence="2" id="KW-1185">Reference proteome</keyword>
<sequence>MLDAFIDWKTRCLKDPCSFDVPRADLIHYKPTDKLRRKYRRTWCKFVLKRQAIKMKCMHKPVTFKRRKPRRFTVVKSSCQRKEVDPCAPKLNLRTCKPMKKTLCPRLTMPHCKPSVVPPSCKRGGRKRSKCRKRLTKYPAFSECLIDPLPSAPRVECNCLLTPSMCSVWEYYRNKKS</sequence>
<dbReference type="HOGENOM" id="CLU_079998_0_0_1"/>
<accession>B4J5V9</accession>
<protein>
    <submittedName>
        <fullName evidence="1">GH20818</fullName>
    </submittedName>
</protein>
<dbReference type="AlphaFoldDB" id="B4J5V9"/>
<dbReference type="PANTHER" id="PTHR20977:SF0">
    <property type="entry name" value="AT13385P-RELATED"/>
    <property type="match status" value="1"/>
</dbReference>
<organism evidence="2">
    <name type="scientific">Drosophila grimshawi</name>
    <name type="common">Hawaiian fruit fly</name>
    <name type="synonym">Idiomyia grimshawi</name>
    <dbReference type="NCBI Taxonomy" id="7222"/>
    <lineage>
        <taxon>Eukaryota</taxon>
        <taxon>Metazoa</taxon>
        <taxon>Ecdysozoa</taxon>
        <taxon>Arthropoda</taxon>
        <taxon>Hexapoda</taxon>
        <taxon>Insecta</taxon>
        <taxon>Pterygota</taxon>
        <taxon>Neoptera</taxon>
        <taxon>Endopterygota</taxon>
        <taxon>Diptera</taxon>
        <taxon>Brachycera</taxon>
        <taxon>Muscomorpha</taxon>
        <taxon>Ephydroidea</taxon>
        <taxon>Drosophilidae</taxon>
        <taxon>Drosophila</taxon>
        <taxon>Hawaiian Drosophila</taxon>
    </lineage>
</organism>
<name>B4J5V9_DROGR</name>
<dbReference type="PhylomeDB" id="B4J5V9"/>
<dbReference type="STRING" id="7222.B4J5V9"/>
<evidence type="ECO:0000313" key="2">
    <source>
        <dbReference type="Proteomes" id="UP000001070"/>
    </source>
</evidence>
<dbReference type="PANTHER" id="PTHR20977">
    <property type="entry name" value="AT13385P-RELATED"/>
    <property type="match status" value="1"/>
</dbReference>
<dbReference type="EMBL" id="CH916367">
    <property type="protein sequence ID" value="EDW00802.1"/>
    <property type="molecule type" value="Genomic_DNA"/>
</dbReference>
<dbReference type="SMART" id="SM00689">
    <property type="entry name" value="DM6"/>
    <property type="match status" value="1"/>
</dbReference>
<dbReference type="Proteomes" id="UP000001070">
    <property type="component" value="Unassembled WGS sequence"/>
</dbReference>
<evidence type="ECO:0000313" key="1">
    <source>
        <dbReference type="EMBL" id="EDW00802.1"/>
    </source>
</evidence>
<dbReference type="OMA" id="PIECNCL"/>
<dbReference type="eggNOG" id="ENOG502TAPN">
    <property type="taxonomic scope" value="Eukaryota"/>
</dbReference>
<dbReference type="InParanoid" id="B4J5V9"/>
<reference evidence="1 2" key="1">
    <citation type="journal article" date="2007" name="Nature">
        <title>Evolution of genes and genomes on the Drosophila phylogeny.</title>
        <authorList>
            <consortium name="Drosophila 12 Genomes Consortium"/>
            <person name="Clark A.G."/>
            <person name="Eisen M.B."/>
            <person name="Smith D.R."/>
            <person name="Bergman C.M."/>
            <person name="Oliver B."/>
            <person name="Markow T.A."/>
            <person name="Kaufman T.C."/>
            <person name="Kellis M."/>
            <person name="Gelbart W."/>
            <person name="Iyer V.N."/>
            <person name="Pollard D.A."/>
            <person name="Sackton T.B."/>
            <person name="Larracuente A.M."/>
            <person name="Singh N.D."/>
            <person name="Abad J.P."/>
            <person name="Abt D.N."/>
            <person name="Adryan B."/>
            <person name="Aguade M."/>
            <person name="Akashi H."/>
            <person name="Anderson W.W."/>
            <person name="Aquadro C.F."/>
            <person name="Ardell D.H."/>
            <person name="Arguello R."/>
            <person name="Artieri C.G."/>
            <person name="Barbash D.A."/>
            <person name="Barker D."/>
            <person name="Barsanti P."/>
            <person name="Batterham P."/>
            <person name="Batzoglou S."/>
            <person name="Begun D."/>
            <person name="Bhutkar A."/>
            <person name="Blanco E."/>
            <person name="Bosak S.A."/>
            <person name="Bradley R.K."/>
            <person name="Brand A.D."/>
            <person name="Brent M.R."/>
            <person name="Brooks A.N."/>
            <person name="Brown R.H."/>
            <person name="Butlin R.K."/>
            <person name="Caggese C."/>
            <person name="Calvi B.R."/>
            <person name="Bernardo de Carvalho A."/>
            <person name="Caspi A."/>
            <person name="Castrezana S."/>
            <person name="Celniker S.E."/>
            <person name="Chang J.L."/>
            <person name="Chapple C."/>
            <person name="Chatterji S."/>
            <person name="Chinwalla A."/>
            <person name="Civetta A."/>
            <person name="Clifton S.W."/>
            <person name="Comeron J.M."/>
            <person name="Costello J.C."/>
            <person name="Coyne J.A."/>
            <person name="Daub J."/>
            <person name="David R.G."/>
            <person name="Delcher A.L."/>
            <person name="Delehaunty K."/>
            <person name="Do C.B."/>
            <person name="Ebling H."/>
            <person name="Edwards K."/>
            <person name="Eickbush T."/>
            <person name="Evans J.D."/>
            <person name="Filipski A."/>
            <person name="Findeiss S."/>
            <person name="Freyhult E."/>
            <person name="Fulton L."/>
            <person name="Fulton R."/>
            <person name="Garcia A.C."/>
            <person name="Gardiner A."/>
            <person name="Garfield D.A."/>
            <person name="Garvin B.E."/>
            <person name="Gibson G."/>
            <person name="Gilbert D."/>
            <person name="Gnerre S."/>
            <person name="Godfrey J."/>
            <person name="Good R."/>
            <person name="Gotea V."/>
            <person name="Gravely B."/>
            <person name="Greenberg A.J."/>
            <person name="Griffiths-Jones S."/>
            <person name="Gross S."/>
            <person name="Guigo R."/>
            <person name="Gustafson E.A."/>
            <person name="Haerty W."/>
            <person name="Hahn M.W."/>
            <person name="Halligan D.L."/>
            <person name="Halpern A.L."/>
            <person name="Halter G.M."/>
            <person name="Han M.V."/>
            <person name="Heger A."/>
            <person name="Hillier L."/>
            <person name="Hinrichs A.S."/>
            <person name="Holmes I."/>
            <person name="Hoskins R.A."/>
            <person name="Hubisz M.J."/>
            <person name="Hultmark D."/>
            <person name="Huntley M.A."/>
            <person name="Jaffe D.B."/>
            <person name="Jagadeeshan S."/>
            <person name="Jeck W.R."/>
            <person name="Johnson J."/>
            <person name="Jones C.D."/>
            <person name="Jordan W.C."/>
            <person name="Karpen G.H."/>
            <person name="Kataoka E."/>
            <person name="Keightley P.D."/>
            <person name="Kheradpour P."/>
            <person name="Kirkness E.F."/>
            <person name="Koerich L.B."/>
            <person name="Kristiansen K."/>
            <person name="Kudrna D."/>
            <person name="Kulathinal R.J."/>
            <person name="Kumar S."/>
            <person name="Kwok R."/>
            <person name="Lander E."/>
            <person name="Langley C.H."/>
            <person name="Lapoint R."/>
            <person name="Lazzaro B.P."/>
            <person name="Lee S.J."/>
            <person name="Levesque L."/>
            <person name="Li R."/>
            <person name="Lin C.F."/>
            <person name="Lin M.F."/>
            <person name="Lindblad-Toh K."/>
            <person name="Llopart A."/>
            <person name="Long M."/>
            <person name="Low L."/>
            <person name="Lozovsky E."/>
            <person name="Lu J."/>
            <person name="Luo M."/>
            <person name="Machado C.A."/>
            <person name="Makalowski W."/>
            <person name="Marzo M."/>
            <person name="Matsuda M."/>
            <person name="Matzkin L."/>
            <person name="McAllister B."/>
            <person name="McBride C.S."/>
            <person name="McKernan B."/>
            <person name="McKernan K."/>
            <person name="Mendez-Lago M."/>
            <person name="Minx P."/>
            <person name="Mollenhauer M.U."/>
            <person name="Montooth K."/>
            <person name="Mount S.M."/>
            <person name="Mu X."/>
            <person name="Myers E."/>
            <person name="Negre B."/>
            <person name="Newfeld S."/>
            <person name="Nielsen R."/>
            <person name="Noor M.A."/>
            <person name="O'Grady P."/>
            <person name="Pachter L."/>
            <person name="Papaceit M."/>
            <person name="Parisi M.J."/>
            <person name="Parisi M."/>
            <person name="Parts L."/>
            <person name="Pedersen J.S."/>
            <person name="Pesole G."/>
            <person name="Phillippy A.M."/>
            <person name="Ponting C.P."/>
            <person name="Pop M."/>
            <person name="Porcelli D."/>
            <person name="Powell J.R."/>
            <person name="Prohaska S."/>
            <person name="Pruitt K."/>
            <person name="Puig M."/>
            <person name="Quesneville H."/>
            <person name="Ram K.R."/>
            <person name="Rand D."/>
            <person name="Rasmussen M.D."/>
            <person name="Reed L.K."/>
            <person name="Reenan R."/>
            <person name="Reily A."/>
            <person name="Remington K.A."/>
            <person name="Rieger T.T."/>
            <person name="Ritchie M.G."/>
            <person name="Robin C."/>
            <person name="Rogers Y.H."/>
            <person name="Rohde C."/>
            <person name="Rozas J."/>
            <person name="Rubenfield M.J."/>
            <person name="Ruiz A."/>
            <person name="Russo S."/>
            <person name="Salzberg S.L."/>
            <person name="Sanchez-Gracia A."/>
            <person name="Saranga D.J."/>
            <person name="Sato H."/>
            <person name="Schaeffer S.W."/>
            <person name="Schatz M.C."/>
            <person name="Schlenke T."/>
            <person name="Schwartz R."/>
            <person name="Segarra C."/>
            <person name="Singh R.S."/>
            <person name="Sirot L."/>
            <person name="Sirota M."/>
            <person name="Sisneros N.B."/>
            <person name="Smith C.D."/>
            <person name="Smith T.F."/>
            <person name="Spieth J."/>
            <person name="Stage D.E."/>
            <person name="Stark A."/>
            <person name="Stephan W."/>
            <person name="Strausberg R.L."/>
            <person name="Strempel S."/>
            <person name="Sturgill D."/>
            <person name="Sutton G."/>
            <person name="Sutton G.G."/>
            <person name="Tao W."/>
            <person name="Teichmann S."/>
            <person name="Tobari Y.N."/>
            <person name="Tomimura Y."/>
            <person name="Tsolas J.M."/>
            <person name="Valente V.L."/>
            <person name="Venter E."/>
            <person name="Venter J.C."/>
            <person name="Vicario S."/>
            <person name="Vieira F.G."/>
            <person name="Vilella A.J."/>
            <person name="Villasante A."/>
            <person name="Walenz B."/>
            <person name="Wang J."/>
            <person name="Wasserman M."/>
            <person name="Watts T."/>
            <person name="Wilson D."/>
            <person name="Wilson R.K."/>
            <person name="Wing R.A."/>
            <person name="Wolfner M.F."/>
            <person name="Wong A."/>
            <person name="Wong G.K."/>
            <person name="Wu C.I."/>
            <person name="Wu G."/>
            <person name="Yamamoto D."/>
            <person name="Yang H.P."/>
            <person name="Yang S.P."/>
            <person name="Yorke J.A."/>
            <person name="Yoshida K."/>
            <person name="Zdobnov E."/>
            <person name="Zhang P."/>
            <person name="Zhang Y."/>
            <person name="Zimin A.V."/>
            <person name="Baldwin J."/>
            <person name="Abdouelleil A."/>
            <person name="Abdulkadir J."/>
            <person name="Abebe A."/>
            <person name="Abera B."/>
            <person name="Abreu J."/>
            <person name="Acer S.C."/>
            <person name="Aftuck L."/>
            <person name="Alexander A."/>
            <person name="An P."/>
            <person name="Anderson E."/>
            <person name="Anderson S."/>
            <person name="Arachi H."/>
            <person name="Azer M."/>
            <person name="Bachantsang P."/>
            <person name="Barry A."/>
            <person name="Bayul T."/>
            <person name="Berlin A."/>
            <person name="Bessette D."/>
            <person name="Bloom T."/>
            <person name="Blye J."/>
            <person name="Boguslavskiy L."/>
            <person name="Bonnet C."/>
            <person name="Boukhgalter B."/>
            <person name="Bourzgui I."/>
            <person name="Brown A."/>
            <person name="Cahill P."/>
            <person name="Channer S."/>
            <person name="Cheshatsang Y."/>
            <person name="Chuda L."/>
            <person name="Citroen M."/>
            <person name="Collymore A."/>
            <person name="Cooke P."/>
            <person name="Costello M."/>
            <person name="D'Aco K."/>
            <person name="Daza R."/>
            <person name="De Haan G."/>
            <person name="DeGray S."/>
            <person name="DeMaso C."/>
            <person name="Dhargay N."/>
            <person name="Dooley K."/>
            <person name="Dooley E."/>
            <person name="Doricent M."/>
            <person name="Dorje P."/>
            <person name="Dorjee K."/>
            <person name="Dupes A."/>
            <person name="Elong R."/>
            <person name="Falk J."/>
            <person name="Farina A."/>
            <person name="Faro S."/>
            <person name="Ferguson D."/>
            <person name="Fisher S."/>
            <person name="Foley C.D."/>
            <person name="Franke A."/>
            <person name="Friedrich D."/>
            <person name="Gadbois L."/>
            <person name="Gearin G."/>
            <person name="Gearin C.R."/>
            <person name="Giannoukos G."/>
            <person name="Goode T."/>
            <person name="Graham J."/>
            <person name="Grandbois E."/>
            <person name="Grewal S."/>
            <person name="Gyaltsen K."/>
            <person name="Hafez N."/>
            <person name="Hagos B."/>
            <person name="Hall J."/>
            <person name="Henson C."/>
            <person name="Hollinger A."/>
            <person name="Honan T."/>
            <person name="Huard M.D."/>
            <person name="Hughes L."/>
            <person name="Hurhula B."/>
            <person name="Husby M.E."/>
            <person name="Kamat A."/>
            <person name="Kanga B."/>
            <person name="Kashin S."/>
            <person name="Khazanovich D."/>
            <person name="Kisner P."/>
            <person name="Lance K."/>
            <person name="Lara M."/>
            <person name="Lee W."/>
            <person name="Lennon N."/>
            <person name="Letendre F."/>
            <person name="LeVine R."/>
            <person name="Lipovsky A."/>
            <person name="Liu X."/>
            <person name="Liu J."/>
            <person name="Liu S."/>
            <person name="Lokyitsang T."/>
            <person name="Lokyitsang Y."/>
            <person name="Lubonja R."/>
            <person name="Lui A."/>
            <person name="MacDonald P."/>
            <person name="Magnisalis V."/>
            <person name="Maru K."/>
            <person name="Matthews C."/>
            <person name="McCusker W."/>
            <person name="McDonough S."/>
            <person name="Mehta T."/>
            <person name="Meldrim J."/>
            <person name="Meneus L."/>
            <person name="Mihai O."/>
            <person name="Mihalev A."/>
            <person name="Mihova T."/>
            <person name="Mittelman R."/>
            <person name="Mlenga V."/>
            <person name="Montmayeur A."/>
            <person name="Mulrain L."/>
            <person name="Navidi A."/>
            <person name="Naylor J."/>
            <person name="Negash T."/>
            <person name="Nguyen T."/>
            <person name="Nguyen N."/>
            <person name="Nicol R."/>
            <person name="Norbu C."/>
            <person name="Norbu N."/>
            <person name="Novod N."/>
            <person name="O'Neill B."/>
            <person name="Osman S."/>
            <person name="Markiewicz E."/>
            <person name="Oyono O.L."/>
            <person name="Patti C."/>
            <person name="Phunkhang P."/>
            <person name="Pierre F."/>
            <person name="Priest M."/>
            <person name="Raghuraman S."/>
            <person name="Rege F."/>
            <person name="Reyes R."/>
            <person name="Rise C."/>
            <person name="Rogov P."/>
            <person name="Ross K."/>
            <person name="Ryan E."/>
            <person name="Settipalli S."/>
            <person name="Shea T."/>
            <person name="Sherpa N."/>
            <person name="Shi L."/>
            <person name="Shih D."/>
            <person name="Sparrow T."/>
            <person name="Spaulding J."/>
            <person name="Stalker J."/>
            <person name="Stange-Thomann N."/>
            <person name="Stavropoulos S."/>
            <person name="Stone C."/>
            <person name="Strader C."/>
            <person name="Tesfaye S."/>
            <person name="Thomson T."/>
            <person name="Thoulutsang Y."/>
            <person name="Thoulutsang D."/>
            <person name="Topham K."/>
            <person name="Topping I."/>
            <person name="Tsamla T."/>
            <person name="Vassiliev H."/>
            <person name="Vo A."/>
            <person name="Wangchuk T."/>
            <person name="Wangdi T."/>
            <person name="Weiand M."/>
            <person name="Wilkinson J."/>
            <person name="Wilson A."/>
            <person name="Yadav S."/>
            <person name="Young G."/>
            <person name="Yu Q."/>
            <person name="Zembek L."/>
            <person name="Zhong D."/>
            <person name="Zimmer A."/>
            <person name="Zwirko Z."/>
            <person name="Jaffe D.B."/>
            <person name="Alvarez P."/>
            <person name="Brockman W."/>
            <person name="Butler J."/>
            <person name="Chin C."/>
            <person name="Gnerre S."/>
            <person name="Grabherr M."/>
            <person name="Kleber M."/>
            <person name="Mauceli E."/>
            <person name="MacCallum I."/>
        </authorList>
    </citation>
    <scope>NUCLEOTIDE SEQUENCE [LARGE SCALE GENOMIC DNA]</scope>
    <source>
        <strain evidence="2">Tucson 15287-2541.00</strain>
    </source>
</reference>
<dbReference type="InterPro" id="IPR006611">
    <property type="entry name" value="DUF1431_DROsp"/>
</dbReference>
<proteinExistence type="predicted"/>